<dbReference type="KEGG" id="hde:HDEF_0701"/>
<sequence length="36" mass="3824">MPRGGCLVKNREKIVAKINKNRPAANGYMPVAALAA</sequence>
<organism evidence="1 2">
    <name type="scientific">Hamiltonella defensa subsp. Acyrthosiphon pisum (strain 5AT)</name>
    <dbReference type="NCBI Taxonomy" id="572265"/>
    <lineage>
        <taxon>Bacteria</taxon>
        <taxon>Pseudomonadati</taxon>
        <taxon>Pseudomonadota</taxon>
        <taxon>Gammaproteobacteria</taxon>
        <taxon>Enterobacterales</taxon>
        <taxon>Enterobacteriaceae</taxon>
        <taxon>aphid secondary symbionts</taxon>
        <taxon>Candidatus Williamhamiltonella</taxon>
    </lineage>
</organism>
<dbReference type="AlphaFoldDB" id="C4K4E1"/>
<proteinExistence type="predicted"/>
<keyword evidence="2" id="KW-1185">Reference proteome</keyword>
<dbReference type="HOGENOM" id="CLU_3356549_0_0_6"/>
<dbReference type="Proteomes" id="UP000002334">
    <property type="component" value="Chromosome"/>
</dbReference>
<accession>C4K4E1</accession>
<protein>
    <submittedName>
        <fullName evidence="1">Uncharacterized protein</fullName>
    </submittedName>
</protein>
<gene>
    <name evidence="1" type="ordered locus">HDEF_0701</name>
</gene>
<evidence type="ECO:0000313" key="1">
    <source>
        <dbReference type="EMBL" id="ACQ67434.1"/>
    </source>
</evidence>
<reference evidence="1 2" key="1">
    <citation type="journal article" date="2009" name="Proc. Natl. Acad. Sci. U.S.A.">
        <title>Hamiltonella defensa, genome evolution of protective bacterial endosymbiont from pathogenic ancestors.</title>
        <authorList>
            <person name="Degnan P.H."/>
            <person name="Yu Y."/>
            <person name="Sisneros N."/>
            <person name="Wing R.A."/>
            <person name="Moran N.A."/>
        </authorList>
    </citation>
    <scope>NUCLEOTIDE SEQUENCE [LARGE SCALE GENOMIC DNA]</scope>
    <source>
        <strain evidence="2">5AT</strain>
    </source>
</reference>
<name>C4K4E1_HAMD5</name>
<evidence type="ECO:0000313" key="2">
    <source>
        <dbReference type="Proteomes" id="UP000002334"/>
    </source>
</evidence>
<dbReference type="EMBL" id="CP001277">
    <property type="protein sequence ID" value="ACQ67434.1"/>
    <property type="molecule type" value="Genomic_DNA"/>
</dbReference>